<reference evidence="1" key="1">
    <citation type="journal article" date="2023" name="Mol. Phylogenet. Evol.">
        <title>Genome-scale phylogeny and comparative genomics of the fungal order Sordariales.</title>
        <authorList>
            <person name="Hensen N."/>
            <person name="Bonometti L."/>
            <person name="Westerberg I."/>
            <person name="Brannstrom I.O."/>
            <person name="Guillou S."/>
            <person name="Cros-Aarteil S."/>
            <person name="Calhoun S."/>
            <person name="Haridas S."/>
            <person name="Kuo A."/>
            <person name="Mondo S."/>
            <person name="Pangilinan J."/>
            <person name="Riley R."/>
            <person name="LaButti K."/>
            <person name="Andreopoulos B."/>
            <person name="Lipzen A."/>
            <person name="Chen C."/>
            <person name="Yan M."/>
            <person name="Daum C."/>
            <person name="Ng V."/>
            <person name="Clum A."/>
            <person name="Steindorff A."/>
            <person name="Ohm R.A."/>
            <person name="Martin F."/>
            <person name="Silar P."/>
            <person name="Natvig D.O."/>
            <person name="Lalanne C."/>
            <person name="Gautier V."/>
            <person name="Ament-Velasquez S.L."/>
            <person name="Kruys A."/>
            <person name="Hutchinson M.I."/>
            <person name="Powell A.J."/>
            <person name="Barry K."/>
            <person name="Miller A.N."/>
            <person name="Grigoriev I.V."/>
            <person name="Debuchy R."/>
            <person name="Gladieux P."/>
            <person name="Hiltunen Thoren M."/>
            <person name="Johannesson H."/>
        </authorList>
    </citation>
    <scope>NUCLEOTIDE SEQUENCE</scope>
    <source>
        <strain evidence="1">PSN243</strain>
    </source>
</reference>
<organism evidence="1 2">
    <name type="scientific">Podospora aff. communis PSN243</name>
    <dbReference type="NCBI Taxonomy" id="3040156"/>
    <lineage>
        <taxon>Eukaryota</taxon>
        <taxon>Fungi</taxon>
        <taxon>Dikarya</taxon>
        <taxon>Ascomycota</taxon>
        <taxon>Pezizomycotina</taxon>
        <taxon>Sordariomycetes</taxon>
        <taxon>Sordariomycetidae</taxon>
        <taxon>Sordariales</taxon>
        <taxon>Podosporaceae</taxon>
        <taxon>Podospora</taxon>
    </lineage>
</organism>
<dbReference type="EMBL" id="MU865963">
    <property type="protein sequence ID" value="KAK4445680.1"/>
    <property type="molecule type" value="Genomic_DNA"/>
</dbReference>
<dbReference type="PANTHER" id="PTHR38696:SF1">
    <property type="entry name" value="MEDIATOR OF RNA POLYMERASE II TRANSCRIPTION SUBUNIT 13"/>
    <property type="match status" value="1"/>
</dbReference>
<protein>
    <submittedName>
        <fullName evidence="1">Uncharacterized protein</fullName>
    </submittedName>
</protein>
<comment type="caution">
    <text evidence="1">The sequence shown here is derived from an EMBL/GenBank/DDBJ whole genome shotgun (WGS) entry which is preliminary data.</text>
</comment>
<proteinExistence type="predicted"/>
<dbReference type="Proteomes" id="UP001321760">
    <property type="component" value="Unassembled WGS sequence"/>
</dbReference>
<accession>A0AAV9GCQ0</accession>
<gene>
    <name evidence="1" type="ORF">QBC34DRAFT_412911</name>
</gene>
<reference evidence="1" key="2">
    <citation type="submission" date="2023-05" db="EMBL/GenBank/DDBJ databases">
        <authorList>
            <consortium name="Lawrence Berkeley National Laboratory"/>
            <person name="Steindorff A."/>
            <person name="Hensen N."/>
            <person name="Bonometti L."/>
            <person name="Westerberg I."/>
            <person name="Brannstrom I.O."/>
            <person name="Guillou S."/>
            <person name="Cros-Aarteil S."/>
            <person name="Calhoun S."/>
            <person name="Haridas S."/>
            <person name="Kuo A."/>
            <person name="Mondo S."/>
            <person name="Pangilinan J."/>
            <person name="Riley R."/>
            <person name="Labutti K."/>
            <person name="Andreopoulos B."/>
            <person name="Lipzen A."/>
            <person name="Chen C."/>
            <person name="Yanf M."/>
            <person name="Daum C."/>
            <person name="Ng V."/>
            <person name="Clum A."/>
            <person name="Ohm R."/>
            <person name="Martin F."/>
            <person name="Silar P."/>
            <person name="Natvig D."/>
            <person name="Lalanne C."/>
            <person name="Gautier V."/>
            <person name="Ament-Velasquez S.L."/>
            <person name="Kruys A."/>
            <person name="Hutchinson M.I."/>
            <person name="Powell A.J."/>
            <person name="Barry K."/>
            <person name="Miller A.N."/>
            <person name="Grigoriev I.V."/>
            <person name="Debuchy R."/>
            <person name="Gladieux P."/>
            <person name="Thoren M.H."/>
            <person name="Johannesson H."/>
        </authorList>
    </citation>
    <scope>NUCLEOTIDE SEQUENCE</scope>
    <source>
        <strain evidence="1">PSN243</strain>
    </source>
</reference>
<evidence type="ECO:0000313" key="2">
    <source>
        <dbReference type="Proteomes" id="UP001321760"/>
    </source>
</evidence>
<sequence length="277" mass="31201">MTSAVTFATVSFHKRDMIRFIQFPDKLAPLLQELLAASWAPGIKEETIYGGCALQFKTNRRPFGISEDKETVDGRRLVRDILDFLWLRGWRLVESIGHSQNNGTKETLIFRLDDDGGGGHAETNLAGIQPDHRQTPLDWMVVAMSSTNKMRLILDSNTTQADKASPTPAVHLVTEVKTVLEKLDRFDSGSWTHESYEFKLKGRPWGGMGEETVQSRVILLQLLALFDRLGWKSYASVGLGTEIGDFKRPDTWYFVRPVGWVAGSPFNDEVRVSTLDL</sequence>
<keyword evidence="2" id="KW-1185">Reference proteome</keyword>
<dbReference type="PANTHER" id="PTHR38696">
    <property type="entry name" value="MEDIATOR OF RNA POLYMERASE II TRANSCRIPTION SUBUNIT 13"/>
    <property type="match status" value="1"/>
</dbReference>
<name>A0AAV9GCQ0_9PEZI</name>
<evidence type="ECO:0000313" key="1">
    <source>
        <dbReference type="EMBL" id="KAK4445680.1"/>
    </source>
</evidence>
<dbReference type="AlphaFoldDB" id="A0AAV9GCQ0"/>